<evidence type="ECO:0000313" key="3">
    <source>
        <dbReference type="Proteomes" id="UP000070700"/>
    </source>
</evidence>
<name>A0A194X204_MOLSC</name>
<reference evidence="2 3" key="1">
    <citation type="submission" date="2015-10" db="EMBL/GenBank/DDBJ databases">
        <title>Full genome of DAOMC 229536 Phialocephala scopiformis, a fungal endophyte of spruce producing the potent anti-insectan compound rugulosin.</title>
        <authorList>
            <consortium name="DOE Joint Genome Institute"/>
            <person name="Walker A.K."/>
            <person name="Frasz S.L."/>
            <person name="Seifert K.A."/>
            <person name="Miller J.D."/>
            <person name="Mondo S.J."/>
            <person name="Labutti K."/>
            <person name="Lipzen A."/>
            <person name="Dockter R."/>
            <person name="Kennedy M."/>
            <person name="Grigoriev I.V."/>
            <person name="Spatafora J.W."/>
        </authorList>
    </citation>
    <scope>NUCLEOTIDE SEQUENCE [LARGE SCALE GENOMIC DNA]</scope>
    <source>
        <strain evidence="2 3">CBS 120377</strain>
    </source>
</reference>
<protein>
    <submittedName>
        <fullName evidence="2">Uncharacterized protein</fullName>
    </submittedName>
</protein>
<keyword evidence="3" id="KW-1185">Reference proteome</keyword>
<evidence type="ECO:0000313" key="2">
    <source>
        <dbReference type="EMBL" id="KUJ14019.1"/>
    </source>
</evidence>
<dbReference type="InParanoid" id="A0A194X204"/>
<organism evidence="2 3">
    <name type="scientific">Mollisia scopiformis</name>
    <name type="common">Conifer needle endophyte fungus</name>
    <name type="synonym">Phialocephala scopiformis</name>
    <dbReference type="NCBI Taxonomy" id="149040"/>
    <lineage>
        <taxon>Eukaryota</taxon>
        <taxon>Fungi</taxon>
        <taxon>Dikarya</taxon>
        <taxon>Ascomycota</taxon>
        <taxon>Pezizomycotina</taxon>
        <taxon>Leotiomycetes</taxon>
        <taxon>Helotiales</taxon>
        <taxon>Mollisiaceae</taxon>
        <taxon>Mollisia</taxon>
    </lineage>
</organism>
<feature type="region of interest" description="Disordered" evidence="1">
    <location>
        <begin position="557"/>
        <end position="593"/>
    </location>
</feature>
<dbReference type="EMBL" id="KQ947421">
    <property type="protein sequence ID" value="KUJ14019.1"/>
    <property type="molecule type" value="Genomic_DNA"/>
</dbReference>
<accession>A0A194X204</accession>
<gene>
    <name evidence="2" type="ORF">LY89DRAFT_784831</name>
</gene>
<proteinExistence type="predicted"/>
<sequence>MDADSSYLSKDPTILYDFVVSTTQASISSGLFEYIHDTTQPITYLCFLVDGTGNPTIQISLSDLLAVTGGVNPFDIEATTPYNDPRIGKLTAARFNVGIKLQIGMPPGCMPPSSLPPGNVTILDPILTLGNSTNNVLFNMYCSELSVIQNTPGSWGDDGQWNIFNQPYGTPWYIQTRVDLIMPPLPIDLSNPYFSNHPDQKAALLAQLEQMSISGLTFSLQQLLLDLENSTLETPPSFSGIPLGPARTILESTFRDVYAVNASNHGAPILSIAAIPSDVPDTSSLQMTSFQRQVSQQKDAAGNVLPIPLDPTLKSEQEDASTLDFVCMTQNRSLPQLPNFAWNWVLPVDVDNESGVVAIRRESFAQFLVDEIVTAVTNCCLALTCTTSCDAFGGSDYHVDPDLEPYRTPLNTFSESGPDVINIAYSGYVEAYSSSGATETGYVYDTTIIDTYTITVGQNGDLSLIKQGESAIQDNSDPGQLDGFLNFFKDLNGVVDNITHQIGDWVGTNLEPVDFNSLPRFVFPGASVFTYKSVSFSQYQDLICEITYVTPSGAAAVGHSATTSSSRPKLALPESESEFEAADPPTDPTPTTTLTSSSDLILNYVQGEIVSPTSKFEALQVADGHSLLFAIDTSNVFHVIEEQTATISTGWKFSDLSTALIEAEFPATDAIVRTFDVGQSAVNGNISLAMAVSSEESDNLYVSLANSSSDASWIAAPISETPPTILTIVGVLFAEILESQECLVVDIYRPSTSGGTDIECYYIDPTKFNGTYWVKHDVPIDIEAGSYQSCIGRTGGDVVDGIYTSGVAGTDDQLIYTPILNAWGHGPPTVSRLIVPSGNPVSAIATARNADSTSPLYGTTDLYAVSNSALYRFAADAQGDNASGAVLVTSEVLSGCSKLLATSQGGVTTLWGKNASDEIFYISCLVADLADRDSWSIPIPILSEIENVSAYVNKADGGKTIFAAGNGLVNLQKIVQATDSTTKIWRTQQIILDAPIDQKALSFNSYTTVVQLSENNQPAAGATLVVSTDSRTPMYASGIYYVLGLKPAYIKTNASGSMIFIEATDDLQAAIISIDTTSAGPIVSAVINPMEQPFQKITSLNSSDLLRGASFPSQTVASGVVGTPQSTSLIAASTSGDAVDAIVNNTSSLTAAYSSLSPNLQAGIATAPRTKPSSLNPDDNFVDVFIGDLVRWLKSGVSAIIQIVQDAATETWHFIANIAGQAYRAIMDTVKGVVGAIEWVFDAIKTGIEDLIRFLEFLFGWDDIQRTKDILHNVASLFLEDQIASIDTMEEQLDASFAAAEATMNEWAGTTDWSPLGPFSSQTPVASDKNAMQGQTASSQMLTNHYHSQSQNMSIIGGPTPPGAVDSLMDELLTAISNKGAVLGAVYDQLEQLATQPESAAVDLPEPLIEISEQVQQVFASLLHFGAGIVTIFRLVYKIPEAKAVEANSPTARYSTVLGIVATILSASADRLAPKYAIQNEDVIRFSLLFKALGVCNAIRFSGYVSQRFYDDIFGPLTIVEARSMGAVMDSILAACSFIVTCYHFKELFNDPENSNRMVAMEGEAANFFSYCSRLLYAGAVAQNDPVSRPTFVAFMAGCDVLTAGFEVATAFTAM</sequence>
<dbReference type="OrthoDB" id="3562932at2759"/>
<dbReference type="GeneID" id="28832552"/>
<dbReference type="KEGG" id="psco:LY89DRAFT_784831"/>
<dbReference type="RefSeq" id="XP_018068374.1">
    <property type="nucleotide sequence ID" value="XM_018222826.1"/>
</dbReference>
<evidence type="ECO:0000256" key="1">
    <source>
        <dbReference type="SAM" id="MobiDB-lite"/>
    </source>
</evidence>
<dbReference type="Proteomes" id="UP000070700">
    <property type="component" value="Unassembled WGS sequence"/>
</dbReference>